<evidence type="ECO:0000256" key="9">
    <source>
        <dbReference type="ARBA" id="ARBA00047356"/>
    </source>
</evidence>
<dbReference type="NCBIfam" id="NF008453">
    <property type="entry name" value="PRK11308.1"/>
    <property type="match status" value="2"/>
</dbReference>
<dbReference type="SMART" id="SM00382">
    <property type="entry name" value="AAA"/>
    <property type="match status" value="2"/>
</dbReference>
<feature type="domain" description="ABC transporter" evidence="10">
    <location>
        <begin position="355"/>
        <end position="605"/>
    </location>
</feature>
<reference evidence="11 12" key="1">
    <citation type="submission" date="2017-01" db="EMBL/GenBank/DDBJ databases">
        <authorList>
            <person name="Mah S.A."/>
            <person name="Swanson W.J."/>
            <person name="Moy G.W."/>
            <person name="Vacquier V.D."/>
        </authorList>
    </citation>
    <scope>NUCLEOTIDE SEQUENCE [LARGE SCALE GENOMIC DNA]</scope>
    <source>
        <strain evidence="11 12">DSM 7027</strain>
    </source>
</reference>
<keyword evidence="6 11" id="KW-0067">ATP-binding</keyword>
<evidence type="ECO:0000256" key="1">
    <source>
        <dbReference type="ARBA" id="ARBA00004417"/>
    </source>
</evidence>
<dbReference type="PROSITE" id="PS50893">
    <property type="entry name" value="ABC_TRANSPORTER_2"/>
    <property type="match status" value="2"/>
</dbReference>
<keyword evidence="12" id="KW-1185">Reference proteome</keyword>
<dbReference type="InterPro" id="IPR003439">
    <property type="entry name" value="ABC_transporter-like_ATP-bd"/>
</dbReference>
<comment type="catalytic activity">
    <reaction evidence="9">
        <text>a dipeptide(out) + ATP + H2O = a dipeptide(in) + ADP + phosphate + H(+)</text>
        <dbReference type="Rhea" id="RHEA:23120"/>
        <dbReference type="ChEBI" id="CHEBI:15377"/>
        <dbReference type="ChEBI" id="CHEBI:15378"/>
        <dbReference type="ChEBI" id="CHEBI:30616"/>
        <dbReference type="ChEBI" id="CHEBI:43474"/>
        <dbReference type="ChEBI" id="CHEBI:90799"/>
        <dbReference type="ChEBI" id="CHEBI:456216"/>
        <dbReference type="EC" id="7.4.2.9"/>
    </reaction>
</comment>
<dbReference type="Proteomes" id="UP000186895">
    <property type="component" value="Unassembled WGS sequence"/>
</dbReference>
<dbReference type="PROSITE" id="PS00211">
    <property type="entry name" value="ABC_TRANSPORTER_1"/>
    <property type="match status" value="2"/>
</dbReference>
<keyword evidence="4" id="KW-1003">Cell membrane</keyword>
<evidence type="ECO:0000256" key="4">
    <source>
        <dbReference type="ARBA" id="ARBA00022475"/>
    </source>
</evidence>
<evidence type="ECO:0000256" key="5">
    <source>
        <dbReference type="ARBA" id="ARBA00022741"/>
    </source>
</evidence>
<comment type="similarity">
    <text evidence="2">Belongs to the ABC transporter superfamily.</text>
</comment>
<dbReference type="InterPro" id="IPR003593">
    <property type="entry name" value="AAA+_ATPase"/>
</dbReference>
<dbReference type="SUPFAM" id="SSF52540">
    <property type="entry name" value="P-loop containing nucleoside triphosphate hydrolases"/>
    <property type="match status" value="2"/>
</dbReference>
<evidence type="ECO:0000256" key="8">
    <source>
        <dbReference type="ARBA" id="ARBA00038852"/>
    </source>
</evidence>
<dbReference type="AlphaFoldDB" id="A0A1N6S699"/>
<evidence type="ECO:0000259" key="10">
    <source>
        <dbReference type="PROSITE" id="PS50893"/>
    </source>
</evidence>
<dbReference type="GO" id="GO:0055085">
    <property type="term" value="P:transmembrane transport"/>
    <property type="evidence" value="ECO:0007669"/>
    <property type="project" value="UniProtKB-ARBA"/>
</dbReference>
<dbReference type="STRING" id="49186.SAMN05421647_10445"/>
<dbReference type="InterPro" id="IPR013563">
    <property type="entry name" value="Oligopep_ABC_C"/>
</dbReference>
<dbReference type="CDD" id="cd03257">
    <property type="entry name" value="ABC_NikE_OppD_transporters"/>
    <property type="match status" value="2"/>
</dbReference>
<dbReference type="InterPro" id="IPR050388">
    <property type="entry name" value="ABC_Ni/Peptide_Import"/>
</dbReference>
<proteinExistence type="inferred from homology"/>
<comment type="subcellular location">
    <subcellularLocation>
        <location evidence="1">Cell inner membrane</location>
        <topology evidence="1">Peripheral membrane protein</topology>
    </subcellularLocation>
</comment>
<dbReference type="NCBIfam" id="NF007739">
    <property type="entry name" value="PRK10419.1"/>
    <property type="match status" value="2"/>
</dbReference>
<keyword evidence="7" id="KW-0472">Membrane</keyword>
<dbReference type="GO" id="GO:0005886">
    <property type="term" value="C:plasma membrane"/>
    <property type="evidence" value="ECO:0007669"/>
    <property type="project" value="UniProtKB-SubCell"/>
</dbReference>
<dbReference type="InterPro" id="IPR027417">
    <property type="entry name" value="P-loop_NTPase"/>
</dbReference>
<dbReference type="GO" id="GO:0005524">
    <property type="term" value="F:ATP binding"/>
    <property type="evidence" value="ECO:0007669"/>
    <property type="project" value="UniProtKB-KW"/>
</dbReference>
<feature type="domain" description="ABC transporter" evidence="10">
    <location>
        <begin position="15"/>
        <end position="266"/>
    </location>
</feature>
<evidence type="ECO:0000256" key="6">
    <source>
        <dbReference type="ARBA" id="ARBA00022840"/>
    </source>
</evidence>
<dbReference type="EC" id="7.4.2.9" evidence="8"/>
<dbReference type="eggNOG" id="COG4172">
    <property type="taxonomic scope" value="Bacteria"/>
</dbReference>
<dbReference type="PANTHER" id="PTHR43297">
    <property type="entry name" value="OLIGOPEPTIDE TRANSPORT ATP-BINDING PROTEIN APPD"/>
    <property type="match status" value="1"/>
</dbReference>
<name>A0A1N6S699_9GAMM</name>
<dbReference type="PANTHER" id="PTHR43297:SF2">
    <property type="entry name" value="DIPEPTIDE TRANSPORT ATP-BINDING PROTEIN DPPD"/>
    <property type="match status" value="1"/>
</dbReference>
<accession>A0A1N6S699</accession>
<dbReference type="GO" id="GO:0015833">
    <property type="term" value="P:peptide transport"/>
    <property type="evidence" value="ECO:0007669"/>
    <property type="project" value="InterPro"/>
</dbReference>
<dbReference type="InterPro" id="IPR017871">
    <property type="entry name" value="ABC_transporter-like_CS"/>
</dbReference>
<evidence type="ECO:0000256" key="3">
    <source>
        <dbReference type="ARBA" id="ARBA00022448"/>
    </source>
</evidence>
<evidence type="ECO:0000256" key="7">
    <source>
        <dbReference type="ARBA" id="ARBA00023136"/>
    </source>
</evidence>
<dbReference type="Pfam" id="PF00005">
    <property type="entry name" value="ABC_tran"/>
    <property type="match status" value="2"/>
</dbReference>
<evidence type="ECO:0000256" key="2">
    <source>
        <dbReference type="ARBA" id="ARBA00005417"/>
    </source>
</evidence>
<keyword evidence="5" id="KW-0547">Nucleotide-binding</keyword>
<protein>
    <recommendedName>
        <fullName evidence="8">ABC-type dipeptide transporter</fullName>
        <ecNumber evidence="8">7.4.2.9</ecNumber>
    </recommendedName>
</protein>
<gene>
    <name evidence="11" type="ORF">SAMN05421647_10445</name>
</gene>
<dbReference type="EMBL" id="FTMN01000004">
    <property type="protein sequence ID" value="SIQ36476.1"/>
    <property type="molecule type" value="Genomic_DNA"/>
</dbReference>
<dbReference type="Gene3D" id="3.40.50.300">
    <property type="entry name" value="P-loop containing nucleotide triphosphate hydrolases"/>
    <property type="match status" value="2"/>
</dbReference>
<dbReference type="FunFam" id="3.40.50.300:FF:000016">
    <property type="entry name" value="Oligopeptide ABC transporter ATP-binding component"/>
    <property type="match status" value="1"/>
</dbReference>
<evidence type="ECO:0000313" key="11">
    <source>
        <dbReference type="EMBL" id="SIQ36476.1"/>
    </source>
</evidence>
<organism evidence="11 12">
    <name type="scientific">Marinobacterium stanieri</name>
    <dbReference type="NCBI Taxonomy" id="49186"/>
    <lineage>
        <taxon>Bacteria</taxon>
        <taxon>Pseudomonadati</taxon>
        <taxon>Pseudomonadota</taxon>
        <taxon>Gammaproteobacteria</taxon>
        <taxon>Oceanospirillales</taxon>
        <taxon>Oceanospirillaceae</taxon>
        <taxon>Marinobacterium</taxon>
    </lineage>
</organism>
<dbReference type="NCBIfam" id="TIGR01727">
    <property type="entry name" value="oligo_HPY"/>
    <property type="match status" value="2"/>
</dbReference>
<dbReference type="GO" id="GO:0016887">
    <property type="term" value="F:ATP hydrolysis activity"/>
    <property type="evidence" value="ECO:0007669"/>
    <property type="project" value="InterPro"/>
</dbReference>
<dbReference type="Pfam" id="PF08352">
    <property type="entry name" value="oligo_HPY"/>
    <property type="match status" value="2"/>
</dbReference>
<keyword evidence="3" id="KW-0813">Transport</keyword>
<sequence>MSEPQTMNMKMTPMIEVDNFTLGYTNAEGRLVSVLRNVSLQVAPGEALGLVGESGCGKSTLALAMMAFLRSGSQVQNGAIRFHGQDLFALKPQSLQSLRGGRIGLIPQNAGQSLTPTLKIDAQLYEALKLHSGLPSSQWRQHAIELLQQVRLPAPEAMLERYPHQLSGGQQQRVAVAMALAGEPELLILDEPTTGLDVTTQAHILELLRTLRQELGMAMVFVSHDLGAVARISDRIAVMYAGEVIELGSSRDVLLEPAHPYTRALLNAIPRLDAEGLPPSLPGYPPKVGSITQGCAFASRCSHAQPICSEQNAPMMALAGHQVRCHLSGHLEQTEAASNVVSLPVQSTDEPLLLLEQVQISYHRPGLIDAWLQRPAPVATVDGVDLQLNRGETLALVGESGSGKSTIMRAISGILPARSGQIRLKQDDLNQPVEQRSKALTRRVQMIFQNPDASLNPRHTVFEILQQPLRLYFGLNHDACRDKAAELLSLVRLAPHYLDRMPGQLSGGEKQRVAIARCFAGEPDLILCDEVTSALDVSVQAAVLKLLKELQQQRGVTYLFIAHDLAVVKAIADQVAVLYQGRLCQVGPVSEVFTGHHHPYTRTLMNAVLEPDPDHQPVIAGDDSPEQHPPARGCAYQRRCPLAEPRCKEQLPPWQAHQGNRIRCHLELDALATLIDRPQLIKAVNA</sequence>
<evidence type="ECO:0000313" key="12">
    <source>
        <dbReference type="Proteomes" id="UP000186895"/>
    </source>
</evidence>
<dbReference type="RefSeq" id="WP_083703020.1">
    <property type="nucleotide sequence ID" value="NZ_FTMN01000004.1"/>
</dbReference>